<dbReference type="PANTHER" id="PTHR43668:SF2">
    <property type="entry name" value="ALLANTOINASE"/>
    <property type="match status" value="1"/>
</dbReference>
<reference evidence="4" key="1">
    <citation type="journal article" date="2019" name="Int. J. Syst. Evol. Microbiol.">
        <title>The Global Catalogue of Microorganisms (GCM) 10K type strain sequencing project: providing services to taxonomists for standard genome sequencing and annotation.</title>
        <authorList>
            <consortium name="The Broad Institute Genomics Platform"/>
            <consortium name="The Broad Institute Genome Sequencing Center for Infectious Disease"/>
            <person name="Wu L."/>
            <person name="Ma J."/>
        </authorList>
    </citation>
    <scope>NUCLEOTIDE SEQUENCE [LARGE SCALE GENOMIC DNA]</scope>
    <source>
        <strain evidence="4">CCUG 61485</strain>
    </source>
</reference>
<dbReference type="NCBIfam" id="TIGR00857">
    <property type="entry name" value="pyrC_multi"/>
    <property type="match status" value="1"/>
</dbReference>
<protein>
    <submittedName>
        <fullName evidence="3">Dihydroorotase family protein</fullName>
    </submittedName>
</protein>
<evidence type="ECO:0000313" key="4">
    <source>
        <dbReference type="Proteomes" id="UP001597201"/>
    </source>
</evidence>
<dbReference type="InterPro" id="IPR032466">
    <property type="entry name" value="Metal_Hydrolase"/>
</dbReference>
<accession>A0ABW3Y7C9</accession>
<name>A0ABW3Y7C9_9FLAO</name>
<dbReference type="SUPFAM" id="SSF51556">
    <property type="entry name" value="Metallo-dependent hydrolases"/>
    <property type="match status" value="1"/>
</dbReference>
<sequence>MNVLLKSAKIIDKNSQFNGQTKDVLIERGIIIQIADNIEKKGNIREISYKNLHVSNGWFDSSVSFAEPGYEERETIDNGIDVAAKSGFTAVALNPNTNPKIDHKSAVEFLVNKGNLGIVDLYPIGNLTINAEGKELAELYDMFRTGAIAFGDYNKSLSNANLLKVALLYAQNFDGLVISFPQDNQLAQHGFVNEGVNSTKLGLKSIPSLAEELQIARDLFLLEYTGGKLHIPTISTANSVKLIREAKKKGLNISCSVTPHHLNLNDEFLHDFDPDFKVTPPLRTKTDSKALIKGVIDGTIDMITSDHNPIDIENKKVEMENALYGTIGLESAFGSLCKILPLETLISALTEKPRSVFGVSSSKIAEGNSANLTLFNPESEYIFTSSNIRSSSKNSIFKNQKMKGSVYGIINKNNIVLAQ</sequence>
<keyword evidence="1" id="KW-0665">Pyrimidine biosynthesis</keyword>
<feature type="domain" description="Dihydroorotase catalytic" evidence="2">
    <location>
        <begin position="57"/>
        <end position="238"/>
    </location>
</feature>
<evidence type="ECO:0000256" key="1">
    <source>
        <dbReference type="ARBA" id="ARBA00022975"/>
    </source>
</evidence>
<dbReference type="Proteomes" id="UP001597201">
    <property type="component" value="Unassembled WGS sequence"/>
</dbReference>
<dbReference type="InterPro" id="IPR050138">
    <property type="entry name" value="DHOase/Allantoinase_Hydrolase"/>
</dbReference>
<evidence type="ECO:0000313" key="3">
    <source>
        <dbReference type="EMBL" id="MFD1316669.1"/>
    </source>
</evidence>
<dbReference type="RefSeq" id="WP_377179870.1">
    <property type="nucleotide sequence ID" value="NZ_JBHTMY010000003.1"/>
</dbReference>
<dbReference type="PANTHER" id="PTHR43668">
    <property type="entry name" value="ALLANTOINASE"/>
    <property type="match status" value="1"/>
</dbReference>
<comment type="caution">
    <text evidence="3">The sequence shown here is derived from an EMBL/GenBank/DDBJ whole genome shotgun (WGS) entry which is preliminary data.</text>
</comment>
<evidence type="ECO:0000259" key="2">
    <source>
        <dbReference type="Pfam" id="PF12890"/>
    </source>
</evidence>
<dbReference type="EMBL" id="JBHTMY010000003">
    <property type="protein sequence ID" value="MFD1316669.1"/>
    <property type="molecule type" value="Genomic_DNA"/>
</dbReference>
<dbReference type="Pfam" id="PF12890">
    <property type="entry name" value="DHOase"/>
    <property type="match status" value="1"/>
</dbReference>
<proteinExistence type="predicted"/>
<dbReference type="InterPro" id="IPR024403">
    <property type="entry name" value="DHOase_cat"/>
</dbReference>
<dbReference type="SUPFAM" id="SSF51338">
    <property type="entry name" value="Composite domain of metallo-dependent hydrolases"/>
    <property type="match status" value="1"/>
</dbReference>
<keyword evidence="4" id="KW-1185">Reference proteome</keyword>
<gene>
    <name evidence="3" type="ORF">ACFQ39_13670</name>
</gene>
<dbReference type="InterPro" id="IPR004722">
    <property type="entry name" value="DHOase"/>
</dbReference>
<dbReference type="CDD" id="cd01317">
    <property type="entry name" value="DHOase_IIa"/>
    <property type="match status" value="1"/>
</dbReference>
<dbReference type="Gene3D" id="3.20.20.140">
    <property type="entry name" value="Metal-dependent hydrolases"/>
    <property type="match status" value="1"/>
</dbReference>
<dbReference type="Gene3D" id="2.30.40.10">
    <property type="entry name" value="Urease, subunit C, domain 1"/>
    <property type="match status" value="1"/>
</dbReference>
<dbReference type="InterPro" id="IPR011059">
    <property type="entry name" value="Metal-dep_hydrolase_composite"/>
</dbReference>
<organism evidence="3 4">
    <name type="scientific">Namhaeicola litoreus</name>
    <dbReference type="NCBI Taxonomy" id="1052145"/>
    <lineage>
        <taxon>Bacteria</taxon>
        <taxon>Pseudomonadati</taxon>
        <taxon>Bacteroidota</taxon>
        <taxon>Flavobacteriia</taxon>
        <taxon>Flavobacteriales</taxon>
        <taxon>Flavobacteriaceae</taxon>
        <taxon>Namhaeicola</taxon>
    </lineage>
</organism>